<accession>A0A7Z0E658</accession>
<comment type="caution">
    <text evidence="1">The sequence shown here is derived from an EMBL/GenBank/DDBJ whole genome shotgun (WGS) entry which is preliminary data.</text>
</comment>
<evidence type="ECO:0000313" key="1">
    <source>
        <dbReference type="EMBL" id="NYJ15568.1"/>
    </source>
</evidence>
<dbReference type="RefSeq" id="WP_179440647.1">
    <property type="nucleotide sequence ID" value="NZ_BAAALK010000001.1"/>
</dbReference>
<evidence type="ECO:0008006" key="3">
    <source>
        <dbReference type="Google" id="ProtNLM"/>
    </source>
</evidence>
<sequence length="307" mass="34767">MRRPQQLPPNLQDRAFTRADLRSLELSEERVRRRDVRRLTQGLYTAVSGQGSLSDALELARMLPECWVSHATAARLYGWDLPRRLGERESIHLTQPRGSNRRIRRLEVISHRQAADAEDQWMIAGARVASPARTWLDLAGQLGEVELICFGDHLVRHPYPRFEARREPYTTIRELHETLARANGVPGRRRALEAVRHVRVGADSAAETRLRLSLVRAGLPEPSLQVSVHPGDLRARCADLGYPDLKIAIQYEGATHFSAEQAMADQRRDNVFLAASWIVLRFNARDHAEGFASAVRQVRGVIAHRRG</sequence>
<organism evidence="1 2">
    <name type="scientific">Nesterenkonia sandarakina</name>
    <dbReference type="NCBI Taxonomy" id="272918"/>
    <lineage>
        <taxon>Bacteria</taxon>
        <taxon>Bacillati</taxon>
        <taxon>Actinomycetota</taxon>
        <taxon>Actinomycetes</taxon>
        <taxon>Micrococcales</taxon>
        <taxon>Micrococcaceae</taxon>
        <taxon>Nesterenkonia</taxon>
    </lineage>
</organism>
<protein>
    <recommendedName>
        <fullName evidence="3">DUF559 domain-containing protein</fullName>
    </recommendedName>
</protein>
<dbReference type="Proteomes" id="UP000560069">
    <property type="component" value="Unassembled WGS sequence"/>
</dbReference>
<name>A0A7Z0E658_9MICC</name>
<gene>
    <name evidence="1" type="ORF">HNR11_000102</name>
</gene>
<keyword evidence="2" id="KW-1185">Reference proteome</keyword>
<dbReference type="SUPFAM" id="SSF52980">
    <property type="entry name" value="Restriction endonuclease-like"/>
    <property type="match status" value="1"/>
</dbReference>
<evidence type="ECO:0000313" key="2">
    <source>
        <dbReference type="Proteomes" id="UP000560069"/>
    </source>
</evidence>
<reference evidence="1 2" key="1">
    <citation type="submission" date="2020-07" db="EMBL/GenBank/DDBJ databases">
        <title>Sequencing the genomes of 1000 actinobacteria strains.</title>
        <authorList>
            <person name="Klenk H.-P."/>
        </authorList>
    </citation>
    <scope>NUCLEOTIDE SEQUENCE [LARGE SCALE GENOMIC DNA]</scope>
    <source>
        <strain evidence="1 2">DSM 15664</strain>
    </source>
</reference>
<dbReference type="AlphaFoldDB" id="A0A7Z0E658"/>
<proteinExistence type="predicted"/>
<dbReference type="InterPro" id="IPR011335">
    <property type="entry name" value="Restrct_endonuc-II-like"/>
</dbReference>
<dbReference type="EMBL" id="JACCFQ010000001">
    <property type="protein sequence ID" value="NYJ15568.1"/>
    <property type="molecule type" value="Genomic_DNA"/>
</dbReference>